<dbReference type="EMBL" id="DTKQ01000045">
    <property type="protein sequence ID" value="HGZ79509.1"/>
    <property type="molecule type" value="Genomic_DNA"/>
</dbReference>
<dbReference type="InterPro" id="IPR011990">
    <property type="entry name" value="TPR-like_helical_dom_sf"/>
</dbReference>
<evidence type="ECO:0000256" key="1">
    <source>
        <dbReference type="PROSITE-ProRule" id="PRU00339"/>
    </source>
</evidence>
<comment type="caution">
    <text evidence="2">The sequence shown here is derived from an EMBL/GenBank/DDBJ whole genome shotgun (WGS) entry which is preliminary data.</text>
</comment>
<dbReference type="InterPro" id="IPR019734">
    <property type="entry name" value="TPR_rpt"/>
</dbReference>
<proteinExistence type="predicted"/>
<dbReference type="PROSITE" id="PS50293">
    <property type="entry name" value="TPR_REGION"/>
    <property type="match status" value="1"/>
</dbReference>
<reference evidence="2" key="1">
    <citation type="journal article" date="2020" name="mSystems">
        <title>Genome- and Community-Level Interaction Insights into Carbon Utilization and Element Cycling Functions of Hydrothermarchaeota in Hydrothermal Sediment.</title>
        <authorList>
            <person name="Zhou Z."/>
            <person name="Liu Y."/>
            <person name="Xu W."/>
            <person name="Pan J."/>
            <person name="Luo Z.H."/>
            <person name="Li M."/>
        </authorList>
    </citation>
    <scope>NUCLEOTIDE SEQUENCE [LARGE SCALE GENOMIC DNA]</scope>
    <source>
        <strain evidence="2">SpSt-86</strain>
    </source>
</reference>
<keyword evidence="1" id="KW-0802">TPR repeat</keyword>
<protein>
    <recommendedName>
        <fullName evidence="3">Tetratricopeptide repeat protein</fullName>
    </recommendedName>
</protein>
<dbReference type="Pfam" id="PF13181">
    <property type="entry name" value="TPR_8"/>
    <property type="match status" value="1"/>
</dbReference>
<feature type="repeat" description="TPR" evidence="1">
    <location>
        <begin position="190"/>
        <end position="223"/>
    </location>
</feature>
<gene>
    <name evidence="2" type="ORF">ENW55_05960</name>
</gene>
<dbReference type="Gene3D" id="1.25.40.10">
    <property type="entry name" value="Tetratricopeptide repeat domain"/>
    <property type="match status" value="2"/>
</dbReference>
<evidence type="ECO:0008006" key="3">
    <source>
        <dbReference type="Google" id="ProtNLM"/>
    </source>
</evidence>
<organism evidence="2">
    <name type="scientific">Pseudothermotoga hypogea</name>
    <dbReference type="NCBI Taxonomy" id="57487"/>
    <lineage>
        <taxon>Bacteria</taxon>
        <taxon>Thermotogati</taxon>
        <taxon>Thermotogota</taxon>
        <taxon>Thermotogae</taxon>
        <taxon>Thermotogales</taxon>
        <taxon>Thermotogaceae</taxon>
        <taxon>Pseudothermotoga</taxon>
    </lineage>
</organism>
<dbReference type="PROSITE" id="PS50005">
    <property type="entry name" value="TPR"/>
    <property type="match status" value="1"/>
</dbReference>
<accession>A0A832MMQ3</accession>
<sequence>MRKIFLFSLLCLALVGFSFEEFDAIFFEARSERNSEKILQLIQTLESREDLNQSSELLTILADCYLEYGDWGVAKEQKEKTLEQARKYAEAALKLNSDNGRANYIAGAAIGRLAQYKGIIQSLFMLGDFDKYINKAISLLNENNEKERLYKTFALIASGMRYRDVPWPLYDYKKSEQLLFEAANLTPNYSNIYLELGFLYLKTNRKEKAKEMFQKVIEMGPHPLLVQTHFNAVKTAKEELEKLK</sequence>
<evidence type="ECO:0000313" key="2">
    <source>
        <dbReference type="EMBL" id="HGZ79509.1"/>
    </source>
</evidence>
<dbReference type="SUPFAM" id="SSF48452">
    <property type="entry name" value="TPR-like"/>
    <property type="match status" value="1"/>
</dbReference>
<dbReference type="AlphaFoldDB" id="A0A832MMQ3"/>
<name>A0A832MMQ3_9THEM</name>
<dbReference type="SMART" id="SM00028">
    <property type="entry name" value="TPR"/>
    <property type="match status" value="2"/>
</dbReference>